<name>A0A6A5GX11_CAERE</name>
<keyword evidence="4" id="KW-0863">Zinc-finger</keyword>
<dbReference type="GO" id="GO:0005634">
    <property type="term" value="C:nucleus"/>
    <property type="evidence" value="ECO:0007669"/>
    <property type="project" value="UniProtKB-SubCell"/>
</dbReference>
<evidence type="ECO:0000256" key="7">
    <source>
        <dbReference type="ARBA" id="ARBA00023125"/>
    </source>
</evidence>
<dbReference type="SMART" id="SM00399">
    <property type="entry name" value="ZnF_C4"/>
    <property type="match status" value="1"/>
</dbReference>
<evidence type="ECO:0000256" key="11">
    <source>
        <dbReference type="SAM" id="MobiDB-lite"/>
    </source>
</evidence>
<evidence type="ECO:0000256" key="1">
    <source>
        <dbReference type="ARBA" id="ARBA00004123"/>
    </source>
</evidence>
<dbReference type="KEGG" id="crq:GCK72_015635"/>
<dbReference type="InterPro" id="IPR055578">
    <property type="entry name" value="DUF7154"/>
</dbReference>
<keyword evidence="9" id="KW-0675">Receptor</keyword>
<comment type="subcellular location">
    <subcellularLocation>
        <location evidence="1">Nucleus</location>
    </subcellularLocation>
</comment>
<reference evidence="13 14" key="1">
    <citation type="submission" date="2019-12" db="EMBL/GenBank/DDBJ databases">
        <title>Chromosome-level assembly of the Caenorhabditis remanei genome.</title>
        <authorList>
            <person name="Teterina A.A."/>
            <person name="Willis J.H."/>
            <person name="Phillips P.C."/>
        </authorList>
    </citation>
    <scope>NUCLEOTIDE SEQUENCE [LARGE SCALE GENOMIC DNA]</scope>
    <source>
        <strain evidence="13 14">PX506</strain>
        <tissue evidence="13">Whole organism</tissue>
    </source>
</reference>
<keyword evidence="6" id="KW-0805">Transcription regulation</keyword>
<dbReference type="SUPFAM" id="SSF48508">
    <property type="entry name" value="Nuclear receptor ligand-binding domain"/>
    <property type="match status" value="1"/>
</dbReference>
<dbReference type="FunFam" id="3.30.50.10:FF:000015">
    <property type="entry name" value="Nuclear receptor subfamily 2, group C, member 1"/>
    <property type="match status" value="1"/>
</dbReference>
<dbReference type="PROSITE" id="PS00031">
    <property type="entry name" value="NUCLEAR_REC_DBD_1"/>
    <property type="match status" value="1"/>
</dbReference>
<dbReference type="SUPFAM" id="SSF57716">
    <property type="entry name" value="Glucocorticoid receptor-like (DNA-binding domain)"/>
    <property type="match status" value="1"/>
</dbReference>
<protein>
    <recommendedName>
        <fullName evidence="12">Nuclear receptor domain-containing protein</fullName>
    </recommendedName>
</protein>
<dbReference type="CTD" id="9801387"/>
<evidence type="ECO:0000313" key="13">
    <source>
        <dbReference type="EMBL" id="KAF1759174.1"/>
    </source>
</evidence>
<evidence type="ECO:0000256" key="3">
    <source>
        <dbReference type="ARBA" id="ARBA00022723"/>
    </source>
</evidence>
<dbReference type="Gene3D" id="1.10.565.10">
    <property type="entry name" value="Retinoid X Receptor"/>
    <property type="match status" value="1"/>
</dbReference>
<evidence type="ECO:0000256" key="5">
    <source>
        <dbReference type="ARBA" id="ARBA00022833"/>
    </source>
</evidence>
<dbReference type="Proteomes" id="UP000483820">
    <property type="component" value="Chromosome IV"/>
</dbReference>
<keyword evidence="10" id="KW-0539">Nucleus</keyword>
<sequence>MPASSTEESLHSTILEIMSILSKDSPDSTPTTIIPNDEAMKEQEQDDNELSNANTMAGLQRISSSPKISTNGSERSENCGELCVVCGDKASGRHYGAVSCEGCKGFFKRSIRKRIGYVCRSSKDCPVTKFHRNRCQYCRLRKCLSMGMRSESVQAERRPVQSANSTQSDSPPQNQNTTPRSMTPLNAGLVNGLLTLVKMDQENKINMDTIMKPGSPIIHSTNGHCSPEFMDIKRESIGEDESGLDAMTVIGLVPPSASPTSSGVGSSSSISDDSGPIYNSERSRFEISIPPSQQNGNQINISEVTTRLLFLSVHFVKDSRVTIRTSTMEPLLKSKWCDLYILALMQTADKINLGQLLDNLSSQMAMGLECGQFSTDKFEKMNEQMQRLMQLSHLFASRDLSSVEYAYLKLISFTAQDLPTAVSTSETRNVNQLASQELFEYVSSSKSTHLHQMSNEHINVDDSTSEDNDTHVTSQQTNTNLAAERFSRLLQLLPCLRWFDPQTIVDIFFSGSSVACIPHQNNTVLYAYSTDIDGNTYYHGVFGIVSNAHFYATTANVRFDTKVEEEIEYHTDDNSLIDSLSSHPPDPSLGYGDNTTGSNLYNVLKKFLNNGKHSLCGAQVLIAVKRYPDETDVSDIITQLRANHILVQIAVDSIPSGGSNSATLYEMSYETNGCCVFANSNDLANAFQSTILGYPYQFIAQNFVVSGSGRIEIPAFKTPIPVGITDYCFVEITVQNHTIDNSFVSMNSTLESTDGSSVYEFDDNYPLYGTAQSDEISLNGSLSYKWTIDYHYNTDAPQIIQLRMYSYYYHDFLPLPSF</sequence>
<dbReference type="GO" id="GO:0043565">
    <property type="term" value="F:sequence-specific DNA binding"/>
    <property type="evidence" value="ECO:0007669"/>
    <property type="project" value="InterPro"/>
</dbReference>
<dbReference type="EMBL" id="WUAV01000004">
    <property type="protein sequence ID" value="KAF1759174.1"/>
    <property type="molecule type" value="Genomic_DNA"/>
</dbReference>
<dbReference type="GO" id="GO:0008270">
    <property type="term" value="F:zinc ion binding"/>
    <property type="evidence" value="ECO:0007669"/>
    <property type="project" value="UniProtKB-KW"/>
</dbReference>
<evidence type="ECO:0000256" key="4">
    <source>
        <dbReference type="ARBA" id="ARBA00022771"/>
    </source>
</evidence>
<evidence type="ECO:0000259" key="12">
    <source>
        <dbReference type="PROSITE" id="PS51030"/>
    </source>
</evidence>
<dbReference type="Gene3D" id="3.30.50.10">
    <property type="entry name" value="Erythroid Transcription Factor GATA-1, subunit A"/>
    <property type="match status" value="1"/>
</dbReference>
<dbReference type="InterPro" id="IPR048245">
    <property type="entry name" value="NR2C1/2-like_DBD"/>
</dbReference>
<evidence type="ECO:0000256" key="10">
    <source>
        <dbReference type="ARBA" id="ARBA00023242"/>
    </source>
</evidence>
<accession>A0A6A5GX11</accession>
<dbReference type="Pfam" id="PF00104">
    <property type="entry name" value="Hormone_recep"/>
    <property type="match status" value="1"/>
</dbReference>
<feature type="region of interest" description="Disordered" evidence="11">
    <location>
        <begin position="152"/>
        <end position="185"/>
    </location>
</feature>
<keyword evidence="7" id="KW-0238">DNA-binding</keyword>
<evidence type="ECO:0000256" key="2">
    <source>
        <dbReference type="ARBA" id="ARBA00005993"/>
    </source>
</evidence>
<keyword evidence="8" id="KW-0804">Transcription</keyword>
<evidence type="ECO:0000313" key="14">
    <source>
        <dbReference type="Proteomes" id="UP000483820"/>
    </source>
</evidence>
<organism evidence="13 14">
    <name type="scientific">Caenorhabditis remanei</name>
    <name type="common">Caenorhabditis vulgaris</name>
    <dbReference type="NCBI Taxonomy" id="31234"/>
    <lineage>
        <taxon>Eukaryota</taxon>
        <taxon>Metazoa</taxon>
        <taxon>Ecdysozoa</taxon>
        <taxon>Nematoda</taxon>
        <taxon>Chromadorea</taxon>
        <taxon>Rhabditida</taxon>
        <taxon>Rhabditina</taxon>
        <taxon>Rhabditomorpha</taxon>
        <taxon>Rhabditoidea</taxon>
        <taxon>Rhabditidae</taxon>
        <taxon>Peloderinae</taxon>
        <taxon>Caenorhabditis</taxon>
    </lineage>
</organism>
<dbReference type="GeneID" id="9801387"/>
<dbReference type="InterPro" id="IPR001628">
    <property type="entry name" value="Znf_hrmn_rcpt"/>
</dbReference>
<dbReference type="FunFam" id="1.10.565.10:FF:000059">
    <property type="entry name" value="Nuclear Hormone Receptor family"/>
    <property type="match status" value="1"/>
</dbReference>
<dbReference type="GO" id="GO:0003700">
    <property type="term" value="F:DNA-binding transcription factor activity"/>
    <property type="evidence" value="ECO:0007669"/>
    <property type="project" value="InterPro"/>
</dbReference>
<dbReference type="PROSITE" id="PS51030">
    <property type="entry name" value="NUCLEAR_REC_DBD_2"/>
    <property type="match status" value="1"/>
</dbReference>
<feature type="compositionally biased region" description="Polar residues" evidence="11">
    <location>
        <begin position="161"/>
        <end position="184"/>
    </location>
</feature>
<evidence type="ECO:0000256" key="9">
    <source>
        <dbReference type="ARBA" id="ARBA00023170"/>
    </source>
</evidence>
<dbReference type="AlphaFoldDB" id="A0A6A5GX11"/>
<feature type="region of interest" description="Disordered" evidence="11">
    <location>
        <begin position="22"/>
        <end position="46"/>
    </location>
</feature>
<dbReference type="InterPro" id="IPR000536">
    <property type="entry name" value="Nucl_hrmn_rcpt_lig-bd"/>
</dbReference>
<dbReference type="CDD" id="cd06967">
    <property type="entry name" value="NR_DBD_TR2_like"/>
    <property type="match status" value="1"/>
</dbReference>
<feature type="region of interest" description="Disordered" evidence="11">
    <location>
        <begin position="255"/>
        <end position="275"/>
    </location>
</feature>
<dbReference type="InterPro" id="IPR013088">
    <property type="entry name" value="Znf_NHR/GATA"/>
</dbReference>
<dbReference type="PRINTS" id="PR00047">
    <property type="entry name" value="STROIDFINGER"/>
</dbReference>
<proteinExistence type="inferred from homology"/>
<comment type="caution">
    <text evidence="13">The sequence shown here is derived from an EMBL/GenBank/DDBJ whole genome shotgun (WGS) entry which is preliminary data.</text>
</comment>
<dbReference type="Pfam" id="PF23673">
    <property type="entry name" value="DUF7154"/>
    <property type="match status" value="1"/>
</dbReference>
<dbReference type="PANTHER" id="PTHR24083">
    <property type="entry name" value="NUCLEAR HORMONE RECEPTOR"/>
    <property type="match status" value="1"/>
</dbReference>
<keyword evidence="5" id="KW-0862">Zinc</keyword>
<evidence type="ECO:0000256" key="6">
    <source>
        <dbReference type="ARBA" id="ARBA00023015"/>
    </source>
</evidence>
<evidence type="ECO:0000256" key="8">
    <source>
        <dbReference type="ARBA" id="ARBA00023163"/>
    </source>
</evidence>
<feature type="domain" description="Nuclear receptor" evidence="12">
    <location>
        <begin position="80"/>
        <end position="155"/>
    </location>
</feature>
<dbReference type="InterPro" id="IPR035500">
    <property type="entry name" value="NHR-like_dom_sf"/>
</dbReference>
<gene>
    <name evidence="13" type="ORF">GCK72_015635</name>
</gene>
<comment type="similarity">
    <text evidence="2">Belongs to the nuclear hormone receptor family.</text>
</comment>
<keyword evidence="3" id="KW-0479">Metal-binding</keyword>
<dbReference type="RefSeq" id="XP_053585800.1">
    <property type="nucleotide sequence ID" value="XM_053731028.1"/>
</dbReference>
<dbReference type="Pfam" id="PF00105">
    <property type="entry name" value="zf-C4"/>
    <property type="match status" value="1"/>
</dbReference>
<dbReference type="InterPro" id="IPR050274">
    <property type="entry name" value="Nuclear_hormone_rcpt_NR2"/>
</dbReference>